<dbReference type="PIRSF" id="PIRSF003085">
    <property type="entry name" value="CMAS"/>
    <property type="match status" value="1"/>
</dbReference>
<gene>
    <name evidence="6" type="primary">cfa</name>
    <name evidence="6" type="ORF">Vau01_046470</name>
</gene>
<name>A0A8J4E0S8_9ACTN</name>
<dbReference type="EMBL" id="BOPG01000029">
    <property type="protein sequence ID" value="GIJ57131.1"/>
    <property type="molecule type" value="Genomic_DNA"/>
</dbReference>
<evidence type="ECO:0000256" key="4">
    <source>
        <dbReference type="ARBA" id="ARBA00022691"/>
    </source>
</evidence>
<dbReference type="PANTHER" id="PTHR43667:SF1">
    <property type="entry name" value="CYCLOPROPANE-FATTY-ACYL-PHOSPHOLIPID SYNTHASE"/>
    <property type="match status" value="1"/>
</dbReference>
<dbReference type="Pfam" id="PF02353">
    <property type="entry name" value="CMAS"/>
    <property type="match status" value="1"/>
</dbReference>
<evidence type="ECO:0000313" key="6">
    <source>
        <dbReference type="EMBL" id="GIJ57131.1"/>
    </source>
</evidence>
<sequence length="439" mass="48189">MTGPGAVRTDVAGQVAALALRVIGGELPIRLRAWDGSEAGPADGPVLVVRDRTALRRLLWHPNELGVAQAYVAGEIEVEGDLTDALRRVRRRFPARADSRVRIRAGDVLRAAVVAVRLGIVGARPAPPAGEARLTGPEHSRERDLAVVSHHYDLSNRFYALILDPTMAYSCAYWRGLGPGYTLADAQRDKLALICRKLGLRRGMRLLDVGCGWGSLTMHAALHHGVRVTAVTLSEQQRAHVARRIGNWGLGDLVDVHLRDYRDLRGGPYDAIASVEMGEHVGAERYGDFATRLHGLLRPAGRLLVQQMSRSCGSPGGGRFIQTYIAADMHMRPVGETVDLLERAGFEVRDVQAMREHYVRTARAWLATIEQRWAEVVDLVGEPTARVWRLYLAGGALAFEHRRMGVDQILAVRPAADGSSGLPLDRAALDLSRPDPCRW</sequence>
<evidence type="ECO:0000256" key="5">
    <source>
        <dbReference type="ARBA" id="ARBA00023098"/>
    </source>
</evidence>
<evidence type="ECO:0000313" key="7">
    <source>
        <dbReference type="Proteomes" id="UP000612585"/>
    </source>
</evidence>
<evidence type="ECO:0000256" key="2">
    <source>
        <dbReference type="ARBA" id="ARBA00022603"/>
    </source>
</evidence>
<accession>A0A8J4E0S8</accession>
<dbReference type="InterPro" id="IPR050723">
    <property type="entry name" value="CFA/CMAS"/>
</dbReference>
<keyword evidence="7" id="KW-1185">Reference proteome</keyword>
<dbReference type="Proteomes" id="UP000612585">
    <property type="component" value="Unassembled WGS sequence"/>
</dbReference>
<protein>
    <submittedName>
        <fullName evidence="6">Cyclopropane-fatty-acyl-phospholipid synthase</fullName>
    </submittedName>
</protein>
<dbReference type="RefSeq" id="WP_239151791.1">
    <property type="nucleotide sequence ID" value="NZ_BOPG01000029.1"/>
</dbReference>
<keyword evidence="3" id="KW-0808">Transferase</keyword>
<dbReference type="GO" id="GO:0032259">
    <property type="term" value="P:methylation"/>
    <property type="evidence" value="ECO:0007669"/>
    <property type="project" value="UniProtKB-KW"/>
</dbReference>
<comment type="caution">
    <text evidence="6">The sequence shown here is derived from an EMBL/GenBank/DDBJ whole genome shotgun (WGS) entry which is preliminary data.</text>
</comment>
<dbReference type="GO" id="GO:0008610">
    <property type="term" value="P:lipid biosynthetic process"/>
    <property type="evidence" value="ECO:0007669"/>
    <property type="project" value="InterPro"/>
</dbReference>
<reference evidence="6" key="1">
    <citation type="submission" date="2021-01" db="EMBL/GenBank/DDBJ databases">
        <title>Whole genome shotgun sequence of Virgisporangium aurantiacum NBRC 16421.</title>
        <authorList>
            <person name="Komaki H."/>
            <person name="Tamura T."/>
        </authorList>
    </citation>
    <scope>NUCLEOTIDE SEQUENCE</scope>
    <source>
        <strain evidence="6">NBRC 16421</strain>
    </source>
</reference>
<dbReference type="InterPro" id="IPR003333">
    <property type="entry name" value="CMAS"/>
</dbReference>
<dbReference type="CDD" id="cd02440">
    <property type="entry name" value="AdoMet_MTases"/>
    <property type="match status" value="1"/>
</dbReference>
<keyword evidence="2" id="KW-0489">Methyltransferase</keyword>
<organism evidence="6 7">
    <name type="scientific">Virgisporangium aurantiacum</name>
    <dbReference type="NCBI Taxonomy" id="175570"/>
    <lineage>
        <taxon>Bacteria</taxon>
        <taxon>Bacillati</taxon>
        <taxon>Actinomycetota</taxon>
        <taxon>Actinomycetes</taxon>
        <taxon>Micromonosporales</taxon>
        <taxon>Micromonosporaceae</taxon>
        <taxon>Virgisporangium</taxon>
    </lineage>
</organism>
<proteinExistence type="inferred from homology"/>
<evidence type="ECO:0000256" key="1">
    <source>
        <dbReference type="ARBA" id="ARBA00010815"/>
    </source>
</evidence>
<comment type="similarity">
    <text evidence="1">Belongs to the CFA/CMAS family.</text>
</comment>
<dbReference type="AlphaFoldDB" id="A0A8J4E0S8"/>
<keyword evidence="4" id="KW-0949">S-adenosyl-L-methionine</keyword>
<evidence type="ECO:0000256" key="3">
    <source>
        <dbReference type="ARBA" id="ARBA00022679"/>
    </source>
</evidence>
<dbReference type="Gene3D" id="3.40.50.150">
    <property type="entry name" value="Vaccinia Virus protein VP39"/>
    <property type="match status" value="1"/>
</dbReference>
<dbReference type="InterPro" id="IPR029063">
    <property type="entry name" value="SAM-dependent_MTases_sf"/>
</dbReference>
<dbReference type="SUPFAM" id="SSF53335">
    <property type="entry name" value="S-adenosyl-L-methionine-dependent methyltransferases"/>
    <property type="match status" value="1"/>
</dbReference>
<keyword evidence="5" id="KW-0443">Lipid metabolism</keyword>
<dbReference type="PANTHER" id="PTHR43667">
    <property type="entry name" value="CYCLOPROPANE-FATTY-ACYL-PHOSPHOLIPID SYNTHASE"/>
    <property type="match status" value="1"/>
</dbReference>
<dbReference type="GO" id="GO:0008168">
    <property type="term" value="F:methyltransferase activity"/>
    <property type="evidence" value="ECO:0007669"/>
    <property type="project" value="UniProtKB-KW"/>
</dbReference>